<dbReference type="Gene3D" id="3.40.50.1910">
    <property type="match status" value="3"/>
</dbReference>
<name>A0AA88HRP2_ARTSF</name>
<comment type="similarity">
    <text evidence="1">Belongs to the STXBP/unc-18/SEC1 family.</text>
</comment>
<gene>
    <name evidence="2" type="ORF">QYM36_008574</name>
</gene>
<keyword evidence="3" id="KW-1185">Reference proteome</keyword>
<dbReference type="GO" id="GO:0016192">
    <property type="term" value="P:vesicle-mediated transport"/>
    <property type="evidence" value="ECO:0007669"/>
    <property type="project" value="InterPro"/>
</dbReference>
<proteinExistence type="inferred from homology"/>
<protein>
    <submittedName>
        <fullName evidence="2">Uncharacterized protein</fullName>
    </submittedName>
</protein>
<reference evidence="2" key="1">
    <citation type="submission" date="2023-07" db="EMBL/GenBank/DDBJ databases">
        <title>Chromosome-level genome assembly of Artemia franciscana.</title>
        <authorList>
            <person name="Jo E."/>
        </authorList>
    </citation>
    <scope>NUCLEOTIDE SEQUENCE</scope>
    <source>
        <tissue evidence="2">Whole body</tissue>
    </source>
</reference>
<comment type="caution">
    <text evidence="2">The sequence shown here is derived from an EMBL/GenBank/DDBJ whole genome shotgun (WGS) entry which is preliminary data.</text>
</comment>
<dbReference type="SUPFAM" id="SSF56815">
    <property type="entry name" value="Sec1/munc18-like (SM) proteins"/>
    <property type="match status" value="3"/>
</dbReference>
<dbReference type="AlphaFoldDB" id="A0AA88HRP2"/>
<dbReference type="Pfam" id="PF00995">
    <property type="entry name" value="Sec1"/>
    <property type="match status" value="3"/>
</dbReference>
<dbReference type="InterPro" id="IPR036045">
    <property type="entry name" value="Sec1-like_sf"/>
</dbReference>
<organism evidence="2 3">
    <name type="scientific">Artemia franciscana</name>
    <name type="common">Brine shrimp</name>
    <name type="synonym">Artemia sanfranciscana</name>
    <dbReference type="NCBI Taxonomy" id="6661"/>
    <lineage>
        <taxon>Eukaryota</taxon>
        <taxon>Metazoa</taxon>
        <taxon>Ecdysozoa</taxon>
        <taxon>Arthropoda</taxon>
        <taxon>Crustacea</taxon>
        <taxon>Branchiopoda</taxon>
        <taxon>Anostraca</taxon>
        <taxon>Artemiidae</taxon>
        <taxon>Artemia</taxon>
    </lineage>
</organism>
<dbReference type="InterPro" id="IPR027482">
    <property type="entry name" value="Sec1-like_dom2"/>
</dbReference>
<dbReference type="InterPro" id="IPR001619">
    <property type="entry name" value="Sec1-like"/>
</dbReference>
<accession>A0AA88HRP2</accession>
<feature type="non-terminal residue" evidence="2">
    <location>
        <position position="1"/>
    </location>
</feature>
<evidence type="ECO:0000313" key="2">
    <source>
        <dbReference type="EMBL" id="KAK2714018.1"/>
    </source>
</evidence>
<dbReference type="Proteomes" id="UP001187531">
    <property type="component" value="Unassembled WGS sequence"/>
</dbReference>
<sequence>KRKERRTQYKAAHVYFTKACLKELSKELYKHISGKYKRTMKHINIAFIPCESQVFSLDFPDGFQCYYNQNKISQRAAAMERMAEQIATLCATLGVYPAVRYRADNERNIEFAQIIQHKLNRYKADDPTMGDGPEKSHSQLLVIDRGVDGVSPLLHELTFQAMAYDLLPSENDVYNCLKSGVEKNVLVNENDDHWKELRHQIIAVAFQNISKNWKTYVNNLKKSLTAGDKKRKERRTQYKAAHVYFTKACLKELSKELYKHISGKYKRTMKHINIAFIPCESQVFSLDFPDGFQCYYNQNKISQRAAAMERMAEQIATLCATLGVYPAVRYRADNERNIEFAQIIQHKLNRYKADDPTMGDGPEKSHSQLLVIDRGVDGVSPLLHELTFQAMAYDLLPSENDVYNCLKSGVEKNVLVNENDDHWKELRHQIIAVAFQNISKNWKTYVNNLKKSLTAGDKKRKERRTQYKAAHVYFTKACLKELSKELYKHISGKYKRTMKHINIAFIPCESQVFSLDFPDGFQCYYNQNKISQRAAAMERMAEQIATLCATLGVYPAVRYRADNERNIEFAQIIQHKLNRYKADDPTMGDGPEKSHSQLLVIDRGVDGVSPLLHELTFQAMAYDLLPSENDVYNCLKSGVEKNVLVNENDDHWKELRHQIIAVAFQNISKNWKTYVNNLKKSLTAGDKSSI</sequence>
<feature type="non-terminal residue" evidence="2">
    <location>
        <position position="690"/>
    </location>
</feature>
<evidence type="ECO:0000256" key="1">
    <source>
        <dbReference type="ARBA" id="ARBA00009884"/>
    </source>
</evidence>
<evidence type="ECO:0000313" key="3">
    <source>
        <dbReference type="Proteomes" id="UP001187531"/>
    </source>
</evidence>
<dbReference type="EMBL" id="JAVRJZ010000013">
    <property type="protein sequence ID" value="KAK2714018.1"/>
    <property type="molecule type" value="Genomic_DNA"/>
</dbReference>
<dbReference type="PANTHER" id="PTHR11679">
    <property type="entry name" value="VESICLE PROTEIN SORTING-ASSOCIATED"/>
    <property type="match status" value="1"/>
</dbReference>